<feature type="signal peptide" evidence="2">
    <location>
        <begin position="1"/>
        <end position="23"/>
    </location>
</feature>
<dbReference type="AlphaFoldDB" id="A0A9J6FKX0"/>
<dbReference type="PANTHER" id="PTHR47526:SF3">
    <property type="entry name" value="PHD-TYPE DOMAIN-CONTAINING PROTEIN"/>
    <property type="match status" value="1"/>
</dbReference>
<dbReference type="EMBL" id="JABSTR010000004">
    <property type="protein sequence ID" value="KAH9366886.1"/>
    <property type="molecule type" value="Genomic_DNA"/>
</dbReference>
<evidence type="ECO:0000313" key="3">
    <source>
        <dbReference type="EMBL" id="KAH9366886.1"/>
    </source>
</evidence>
<feature type="region of interest" description="Disordered" evidence="1">
    <location>
        <begin position="64"/>
        <end position="85"/>
    </location>
</feature>
<dbReference type="PANTHER" id="PTHR47526">
    <property type="entry name" value="ATP-DEPENDENT DNA HELICASE"/>
    <property type="match status" value="1"/>
</dbReference>
<protein>
    <submittedName>
        <fullName evidence="3">Uncharacterized protein</fullName>
    </submittedName>
</protein>
<organism evidence="3 4">
    <name type="scientific">Haemaphysalis longicornis</name>
    <name type="common">Bush tick</name>
    <dbReference type="NCBI Taxonomy" id="44386"/>
    <lineage>
        <taxon>Eukaryota</taxon>
        <taxon>Metazoa</taxon>
        <taxon>Ecdysozoa</taxon>
        <taxon>Arthropoda</taxon>
        <taxon>Chelicerata</taxon>
        <taxon>Arachnida</taxon>
        <taxon>Acari</taxon>
        <taxon>Parasitiformes</taxon>
        <taxon>Ixodida</taxon>
        <taxon>Ixodoidea</taxon>
        <taxon>Ixodidae</taxon>
        <taxon>Haemaphysalinae</taxon>
        <taxon>Haemaphysalis</taxon>
    </lineage>
</organism>
<dbReference type="Proteomes" id="UP000821853">
    <property type="component" value="Chromosome 2"/>
</dbReference>
<accession>A0A9J6FKX0</accession>
<gene>
    <name evidence="3" type="ORF">HPB48_019934</name>
</gene>
<evidence type="ECO:0000256" key="2">
    <source>
        <dbReference type="SAM" id="SignalP"/>
    </source>
</evidence>
<name>A0A9J6FKX0_HAELO</name>
<comment type="caution">
    <text evidence="3">The sequence shown here is derived from an EMBL/GenBank/DDBJ whole genome shotgun (WGS) entry which is preliminary data.</text>
</comment>
<keyword evidence="2" id="KW-0732">Signal</keyword>
<keyword evidence="4" id="KW-1185">Reference proteome</keyword>
<evidence type="ECO:0000313" key="4">
    <source>
        <dbReference type="Proteomes" id="UP000821853"/>
    </source>
</evidence>
<proteinExistence type="predicted"/>
<evidence type="ECO:0000256" key="1">
    <source>
        <dbReference type="SAM" id="MobiDB-lite"/>
    </source>
</evidence>
<reference evidence="3 4" key="1">
    <citation type="journal article" date="2020" name="Cell">
        <title>Large-Scale Comparative Analyses of Tick Genomes Elucidate Their Genetic Diversity and Vector Capacities.</title>
        <authorList>
            <consortium name="Tick Genome and Microbiome Consortium (TIGMIC)"/>
            <person name="Jia N."/>
            <person name="Wang J."/>
            <person name="Shi W."/>
            <person name="Du L."/>
            <person name="Sun Y."/>
            <person name="Zhan W."/>
            <person name="Jiang J.F."/>
            <person name="Wang Q."/>
            <person name="Zhang B."/>
            <person name="Ji P."/>
            <person name="Bell-Sakyi L."/>
            <person name="Cui X.M."/>
            <person name="Yuan T.T."/>
            <person name="Jiang B.G."/>
            <person name="Yang W.F."/>
            <person name="Lam T.T."/>
            <person name="Chang Q.C."/>
            <person name="Ding S.J."/>
            <person name="Wang X.J."/>
            <person name="Zhu J.G."/>
            <person name="Ruan X.D."/>
            <person name="Zhao L."/>
            <person name="Wei J.T."/>
            <person name="Ye R.Z."/>
            <person name="Que T.C."/>
            <person name="Du C.H."/>
            <person name="Zhou Y.H."/>
            <person name="Cheng J.X."/>
            <person name="Dai P.F."/>
            <person name="Guo W.B."/>
            <person name="Han X.H."/>
            <person name="Huang E.J."/>
            <person name="Li L.F."/>
            <person name="Wei W."/>
            <person name="Gao Y.C."/>
            <person name="Liu J.Z."/>
            <person name="Shao H.Z."/>
            <person name="Wang X."/>
            <person name="Wang C.C."/>
            <person name="Yang T.C."/>
            <person name="Huo Q.B."/>
            <person name="Li W."/>
            <person name="Chen H.Y."/>
            <person name="Chen S.E."/>
            <person name="Zhou L.G."/>
            <person name="Ni X.B."/>
            <person name="Tian J.H."/>
            <person name="Sheng Y."/>
            <person name="Liu T."/>
            <person name="Pan Y.S."/>
            <person name="Xia L.Y."/>
            <person name="Li J."/>
            <person name="Zhao F."/>
            <person name="Cao W.C."/>
        </authorList>
    </citation>
    <scope>NUCLEOTIDE SEQUENCE [LARGE SCALE GENOMIC DNA]</scope>
    <source>
        <strain evidence="3">HaeL-2018</strain>
    </source>
</reference>
<dbReference type="VEuPathDB" id="VectorBase:HLOH_057840"/>
<sequence length="97" mass="10220">MAGNGEACSHVAALLFTLSTACACGKSVLAQTAPTRGLPTHIKKVDVRPISAMDFASSTMKKRRLGADASANSEPKALAEPAAPTEDEWTRFFRNLG</sequence>
<feature type="chain" id="PRO_5039921942" evidence="2">
    <location>
        <begin position="24"/>
        <end position="97"/>
    </location>
</feature>